<dbReference type="PATRIC" id="fig|82380.10.peg.3056"/>
<dbReference type="InterPro" id="IPR003593">
    <property type="entry name" value="AAA+_ATPase"/>
</dbReference>
<dbReference type="InterPro" id="IPR003439">
    <property type="entry name" value="ABC_transporter-like_ATP-bd"/>
</dbReference>
<sequence length="232" mass="24362">MTSSVPVGFAPISLDRVSVELDGRTVLREVSVDLTAGTTAVIGANGSGKSTFARLLNGLIVPRDGTVSVHGLDTVRERAAVRRLVGFVFTNPDAQILMPTPAEDLALSLRGLSKTEVAERVQEALEVHGLAEHADVAASALSGGQKQMLALASVLISDPRIVVADEPTTLLDLRNSRRIAELLLGLPAQVVLVTHDLELASRCDTALLFDDGRIVASGPPSQVIAAYQQACA</sequence>
<protein>
    <submittedName>
        <fullName evidence="6">Biotin transport ATP-binding protein BioM</fullName>
        <ecNumber evidence="6">3.6.3.-</ecNumber>
    </submittedName>
</protein>
<comment type="caution">
    <text evidence="6">The sequence shown here is derived from an EMBL/GenBank/DDBJ whole genome shotgun (WGS) entry which is preliminary data.</text>
</comment>
<dbReference type="InterPro" id="IPR027417">
    <property type="entry name" value="P-loop_NTPase"/>
</dbReference>
<evidence type="ECO:0000313" key="7">
    <source>
        <dbReference type="Proteomes" id="UP000033725"/>
    </source>
</evidence>
<evidence type="ECO:0000256" key="4">
    <source>
        <dbReference type="ARBA" id="ARBA00022840"/>
    </source>
</evidence>
<dbReference type="GO" id="GO:0016887">
    <property type="term" value="F:ATP hydrolysis activity"/>
    <property type="evidence" value="ECO:0007669"/>
    <property type="project" value="InterPro"/>
</dbReference>
<dbReference type="InterPro" id="IPR017871">
    <property type="entry name" value="ABC_transporter-like_CS"/>
</dbReference>
<name>A0A0F0KHV5_9MICO</name>
<dbReference type="InterPro" id="IPR015856">
    <property type="entry name" value="ABC_transpr_CbiO/EcfA_su"/>
</dbReference>
<keyword evidence="4 6" id="KW-0067">ATP-binding</keyword>
<gene>
    <name evidence="6" type="primary">bioM</name>
    <name evidence="6" type="ORF">RN51_03049</name>
</gene>
<dbReference type="RefSeq" id="WP_082066614.1">
    <property type="nucleotide sequence ID" value="NZ_JYIV01000029.1"/>
</dbReference>
<feature type="domain" description="ABC transporter" evidence="5">
    <location>
        <begin position="12"/>
        <end position="232"/>
    </location>
</feature>
<dbReference type="PROSITE" id="PS50893">
    <property type="entry name" value="ABC_TRANSPORTER_2"/>
    <property type="match status" value="1"/>
</dbReference>
<dbReference type="PANTHER" id="PTHR43553">
    <property type="entry name" value="HEAVY METAL TRANSPORTER"/>
    <property type="match status" value="1"/>
</dbReference>
<dbReference type="SUPFAM" id="SSF52540">
    <property type="entry name" value="P-loop containing nucleoside triphosphate hydrolases"/>
    <property type="match status" value="1"/>
</dbReference>
<evidence type="ECO:0000256" key="1">
    <source>
        <dbReference type="ARBA" id="ARBA00005417"/>
    </source>
</evidence>
<reference evidence="6 7" key="1">
    <citation type="submission" date="2015-02" db="EMBL/GenBank/DDBJ databases">
        <title>Draft genome sequences of ten Microbacterium spp. with emphasis on heavy metal contaminated environments.</title>
        <authorList>
            <person name="Corretto E."/>
        </authorList>
    </citation>
    <scope>NUCLEOTIDE SEQUENCE [LARGE SCALE GENOMIC DNA]</scope>
    <source>
        <strain evidence="6 7">BEL163</strain>
    </source>
</reference>
<dbReference type="Proteomes" id="UP000033725">
    <property type="component" value="Unassembled WGS sequence"/>
</dbReference>
<evidence type="ECO:0000256" key="2">
    <source>
        <dbReference type="ARBA" id="ARBA00022448"/>
    </source>
</evidence>
<dbReference type="PANTHER" id="PTHR43553:SF24">
    <property type="entry name" value="ENERGY-COUPLING FACTOR TRANSPORTER ATP-BINDING PROTEIN ECFA1"/>
    <property type="match status" value="1"/>
</dbReference>
<dbReference type="Gene3D" id="3.40.50.300">
    <property type="entry name" value="P-loop containing nucleotide triphosphate hydrolases"/>
    <property type="match status" value="1"/>
</dbReference>
<organism evidence="6 7">
    <name type="scientific">Microbacterium oxydans</name>
    <dbReference type="NCBI Taxonomy" id="82380"/>
    <lineage>
        <taxon>Bacteria</taxon>
        <taxon>Bacillati</taxon>
        <taxon>Actinomycetota</taxon>
        <taxon>Actinomycetes</taxon>
        <taxon>Micrococcales</taxon>
        <taxon>Microbacteriaceae</taxon>
        <taxon>Microbacterium</taxon>
    </lineage>
</organism>
<accession>A0A0F0KHV5</accession>
<dbReference type="GO" id="GO:0042626">
    <property type="term" value="F:ATPase-coupled transmembrane transporter activity"/>
    <property type="evidence" value="ECO:0007669"/>
    <property type="project" value="TreeGrafter"/>
</dbReference>
<dbReference type="SMART" id="SM00382">
    <property type="entry name" value="AAA"/>
    <property type="match status" value="1"/>
</dbReference>
<dbReference type="CDD" id="cd03225">
    <property type="entry name" value="ABC_cobalt_CbiO_domain1"/>
    <property type="match status" value="1"/>
</dbReference>
<dbReference type="AlphaFoldDB" id="A0A0F0KHV5"/>
<dbReference type="PROSITE" id="PS00211">
    <property type="entry name" value="ABC_TRANSPORTER_1"/>
    <property type="match status" value="1"/>
</dbReference>
<keyword evidence="6" id="KW-0378">Hydrolase</keyword>
<evidence type="ECO:0000256" key="3">
    <source>
        <dbReference type="ARBA" id="ARBA00022741"/>
    </source>
</evidence>
<evidence type="ECO:0000259" key="5">
    <source>
        <dbReference type="PROSITE" id="PS50893"/>
    </source>
</evidence>
<dbReference type="Pfam" id="PF00005">
    <property type="entry name" value="ABC_tran"/>
    <property type="match status" value="1"/>
</dbReference>
<evidence type="ECO:0000313" key="6">
    <source>
        <dbReference type="EMBL" id="KJL19705.1"/>
    </source>
</evidence>
<proteinExistence type="inferred from homology"/>
<dbReference type="OrthoDB" id="9806471at2"/>
<dbReference type="GO" id="GO:0043190">
    <property type="term" value="C:ATP-binding cassette (ABC) transporter complex"/>
    <property type="evidence" value="ECO:0007669"/>
    <property type="project" value="TreeGrafter"/>
</dbReference>
<dbReference type="InterPro" id="IPR050095">
    <property type="entry name" value="ECF_ABC_transporter_ATP-bd"/>
</dbReference>
<dbReference type="EMBL" id="JYIV01000029">
    <property type="protein sequence ID" value="KJL19705.1"/>
    <property type="molecule type" value="Genomic_DNA"/>
</dbReference>
<dbReference type="EC" id="3.6.3.-" evidence="6"/>
<comment type="similarity">
    <text evidence="1">Belongs to the ABC transporter superfamily.</text>
</comment>
<keyword evidence="2" id="KW-0813">Transport</keyword>
<keyword evidence="3" id="KW-0547">Nucleotide-binding</keyword>
<dbReference type="GO" id="GO:0005524">
    <property type="term" value="F:ATP binding"/>
    <property type="evidence" value="ECO:0007669"/>
    <property type="project" value="UniProtKB-KW"/>
</dbReference>